<dbReference type="HOGENOM" id="CLU_1910577_0_0_1"/>
<evidence type="ECO:0000259" key="4">
    <source>
        <dbReference type="SMART" id="SM00291"/>
    </source>
</evidence>
<dbReference type="InterPro" id="IPR043145">
    <property type="entry name" value="Znf_ZZ_sf"/>
</dbReference>
<dbReference type="PaxDb" id="2903-EOD42153"/>
<organism evidence="5 6">
    <name type="scientific">Emiliania huxleyi (strain CCMP1516)</name>
    <dbReference type="NCBI Taxonomy" id="280463"/>
    <lineage>
        <taxon>Eukaryota</taxon>
        <taxon>Haptista</taxon>
        <taxon>Haptophyta</taxon>
        <taxon>Prymnesiophyceae</taxon>
        <taxon>Isochrysidales</taxon>
        <taxon>Noelaerhabdaceae</taxon>
        <taxon>Emiliania</taxon>
    </lineage>
</organism>
<dbReference type="SMART" id="SM00291">
    <property type="entry name" value="ZnF_ZZ"/>
    <property type="match status" value="1"/>
</dbReference>
<dbReference type="InterPro" id="IPR004027">
    <property type="entry name" value="SEC_C_motif"/>
</dbReference>
<dbReference type="SUPFAM" id="SSF103642">
    <property type="entry name" value="Sec-C motif"/>
    <property type="match status" value="1"/>
</dbReference>
<keyword evidence="1" id="KW-0479">Metal-binding</keyword>
<protein>
    <recommendedName>
        <fullName evidence="4">ZZ-type domain-containing protein</fullName>
    </recommendedName>
</protein>
<keyword evidence="2" id="KW-0863">Zinc-finger</keyword>
<dbReference type="SUPFAM" id="SSF57850">
    <property type="entry name" value="RING/U-box"/>
    <property type="match status" value="1"/>
</dbReference>
<dbReference type="Gene3D" id="3.30.60.90">
    <property type="match status" value="1"/>
</dbReference>
<reference evidence="6" key="1">
    <citation type="journal article" date="2013" name="Nature">
        <title>Pan genome of the phytoplankton Emiliania underpins its global distribution.</title>
        <authorList>
            <person name="Read B.A."/>
            <person name="Kegel J."/>
            <person name="Klute M.J."/>
            <person name="Kuo A."/>
            <person name="Lefebvre S.C."/>
            <person name="Maumus F."/>
            <person name="Mayer C."/>
            <person name="Miller J."/>
            <person name="Monier A."/>
            <person name="Salamov A."/>
            <person name="Young J."/>
            <person name="Aguilar M."/>
            <person name="Claverie J.M."/>
            <person name="Frickenhaus S."/>
            <person name="Gonzalez K."/>
            <person name="Herman E.K."/>
            <person name="Lin Y.C."/>
            <person name="Napier J."/>
            <person name="Ogata H."/>
            <person name="Sarno A.F."/>
            <person name="Shmutz J."/>
            <person name="Schroeder D."/>
            <person name="de Vargas C."/>
            <person name="Verret F."/>
            <person name="von Dassow P."/>
            <person name="Valentin K."/>
            <person name="Van de Peer Y."/>
            <person name="Wheeler G."/>
            <person name="Dacks J.B."/>
            <person name="Delwiche C.F."/>
            <person name="Dyhrman S.T."/>
            <person name="Glockner G."/>
            <person name="John U."/>
            <person name="Richards T."/>
            <person name="Worden A.Z."/>
            <person name="Zhang X."/>
            <person name="Grigoriev I.V."/>
            <person name="Allen A.E."/>
            <person name="Bidle K."/>
            <person name="Borodovsky M."/>
            <person name="Bowler C."/>
            <person name="Brownlee C."/>
            <person name="Cock J.M."/>
            <person name="Elias M."/>
            <person name="Gladyshev V.N."/>
            <person name="Groth M."/>
            <person name="Guda C."/>
            <person name="Hadaegh A."/>
            <person name="Iglesias-Rodriguez M.D."/>
            <person name="Jenkins J."/>
            <person name="Jones B.M."/>
            <person name="Lawson T."/>
            <person name="Leese F."/>
            <person name="Lindquist E."/>
            <person name="Lobanov A."/>
            <person name="Lomsadze A."/>
            <person name="Malik S.B."/>
            <person name="Marsh M.E."/>
            <person name="Mackinder L."/>
            <person name="Mock T."/>
            <person name="Mueller-Roeber B."/>
            <person name="Pagarete A."/>
            <person name="Parker M."/>
            <person name="Probert I."/>
            <person name="Quesneville H."/>
            <person name="Raines C."/>
            <person name="Rensing S.A."/>
            <person name="Riano-Pachon D.M."/>
            <person name="Richier S."/>
            <person name="Rokitta S."/>
            <person name="Shiraiwa Y."/>
            <person name="Soanes D.M."/>
            <person name="van der Giezen M."/>
            <person name="Wahlund T.M."/>
            <person name="Williams B."/>
            <person name="Wilson W."/>
            <person name="Wolfe G."/>
            <person name="Wurch L.L."/>
        </authorList>
    </citation>
    <scope>NUCLEOTIDE SEQUENCE</scope>
</reference>
<dbReference type="AlphaFoldDB" id="A0A0D3L2B8"/>
<reference evidence="5" key="2">
    <citation type="submission" date="2024-10" db="UniProtKB">
        <authorList>
            <consortium name="EnsemblProtists"/>
        </authorList>
    </citation>
    <scope>IDENTIFICATION</scope>
</reference>
<name>A0A0D3L2B8_EMIH1</name>
<evidence type="ECO:0000256" key="1">
    <source>
        <dbReference type="ARBA" id="ARBA00022723"/>
    </source>
</evidence>
<dbReference type="Pfam" id="PF02810">
    <property type="entry name" value="SEC-C"/>
    <property type="match status" value="1"/>
</dbReference>
<dbReference type="GO" id="GO:0008270">
    <property type="term" value="F:zinc ion binding"/>
    <property type="evidence" value="ECO:0007669"/>
    <property type="project" value="UniProtKB-KW"/>
</dbReference>
<sequence length="133" mass="14453">MEIEAKLSDLRLQQAKETEQKAAFFGEHAGITCDGCGVAIIGYRYKCKDCSNHDVCENCYDTHLSGRVNNSLGKQVISNKVEDHRFALHKDKGFTPLAPGLTEAKSARVKPNDPCSCGSNKKFKKCCGAGKAA</sequence>
<dbReference type="OMA" id="EACHATF"/>
<dbReference type="InterPro" id="IPR000433">
    <property type="entry name" value="Znf_ZZ"/>
</dbReference>
<evidence type="ECO:0000256" key="3">
    <source>
        <dbReference type="ARBA" id="ARBA00022833"/>
    </source>
</evidence>
<keyword evidence="6" id="KW-1185">Reference proteome</keyword>
<dbReference type="KEGG" id="ehx:EMIHUDRAFT_349421"/>
<dbReference type="RefSeq" id="XP_005794582.1">
    <property type="nucleotide sequence ID" value="XM_005794525.1"/>
</dbReference>
<dbReference type="Proteomes" id="UP000013827">
    <property type="component" value="Unassembled WGS sequence"/>
</dbReference>
<proteinExistence type="predicted"/>
<dbReference type="EnsemblProtists" id="EOD42153">
    <property type="protein sequence ID" value="EOD42153"/>
    <property type="gene ID" value="EMIHUDRAFT_349421"/>
</dbReference>
<feature type="domain" description="ZZ-type" evidence="4">
    <location>
        <begin position="27"/>
        <end position="70"/>
    </location>
</feature>
<dbReference type="GeneID" id="17287423"/>
<evidence type="ECO:0000256" key="2">
    <source>
        <dbReference type="ARBA" id="ARBA00022771"/>
    </source>
</evidence>
<dbReference type="Pfam" id="PF00569">
    <property type="entry name" value="ZZ"/>
    <property type="match status" value="1"/>
</dbReference>
<dbReference type="Gene3D" id="3.10.450.50">
    <property type="match status" value="1"/>
</dbReference>
<evidence type="ECO:0000313" key="5">
    <source>
        <dbReference type="EnsemblProtists" id="EOD42153"/>
    </source>
</evidence>
<evidence type="ECO:0000313" key="6">
    <source>
        <dbReference type="Proteomes" id="UP000013827"/>
    </source>
</evidence>
<keyword evidence="3" id="KW-0862">Zinc</keyword>
<dbReference type="STRING" id="2903.R1E3E3"/>
<accession>A0A0D3L2B8</accession>